<dbReference type="InterPro" id="IPR001279">
    <property type="entry name" value="Metallo-B-lactamas"/>
</dbReference>
<evidence type="ECO:0000313" key="3">
    <source>
        <dbReference type="EMBL" id="SBV98153.1"/>
    </source>
</evidence>
<accession>A0A212JFB7</accession>
<evidence type="ECO:0000259" key="2">
    <source>
        <dbReference type="Pfam" id="PF12706"/>
    </source>
</evidence>
<organism evidence="3">
    <name type="scientific">uncultured Alphaproteobacteria bacterium</name>
    <dbReference type="NCBI Taxonomy" id="91750"/>
    <lineage>
        <taxon>Bacteria</taxon>
        <taxon>Pseudomonadati</taxon>
        <taxon>Pseudomonadota</taxon>
        <taxon>Alphaproteobacteria</taxon>
        <taxon>environmental samples</taxon>
    </lineage>
</organism>
<dbReference type="EMBL" id="FLUO01000001">
    <property type="protein sequence ID" value="SBV98153.1"/>
    <property type="molecule type" value="Genomic_DNA"/>
</dbReference>
<dbReference type="AlphaFoldDB" id="A0A212JFB7"/>
<proteinExistence type="predicted"/>
<reference evidence="3" key="1">
    <citation type="submission" date="2016-04" db="EMBL/GenBank/DDBJ databases">
        <authorList>
            <person name="Evans L.H."/>
            <person name="Alamgir A."/>
            <person name="Owens N."/>
            <person name="Weber N.D."/>
            <person name="Virtaneva K."/>
            <person name="Barbian K."/>
            <person name="Babar A."/>
            <person name="Rosenke K."/>
        </authorList>
    </citation>
    <scope>NUCLEOTIDE SEQUENCE</scope>
    <source>
        <strain evidence="3">86</strain>
    </source>
</reference>
<dbReference type="SUPFAM" id="SSF56281">
    <property type="entry name" value="Metallo-hydrolase/oxidoreductase"/>
    <property type="match status" value="1"/>
</dbReference>
<feature type="chain" id="PRO_5013052716" description="Metallo-beta-lactamase domain-containing protein" evidence="1">
    <location>
        <begin position="21"/>
        <end position="356"/>
    </location>
</feature>
<feature type="domain" description="Metallo-beta-lactamase" evidence="2">
    <location>
        <begin position="113"/>
        <end position="307"/>
    </location>
</feature>
<dbReference type="Gene3D" id="3.60.15.10">
    <property type="entry name" value="Ribonuclease Z/Hydroxyacylglutathione hydrolase-like"/>
    <property type="match status" value="1"/>
</dbReference>
<dbReference type="PROSITE" id="PS51257">
    <property type="entry name" value="PROKAR_LIPOPROTEIN"/>
    <property type="match status" value="1"/>
</dbReference>
<feature type="signal peptide" evidence="1">
    <location>
        <begin position="1"/>
        <end position="20"/>
    </location>
</feature>
<dbReference type="InterPro" id="IPR036866">
    <property type="entry name" value="RibonucZ/Hydroxyglut_hydro"/>
</dbReference>
<dbReference type="GO" id="GO:0005737">
    <property type="term" value="C:cytoplasm"/>
    <property type="evidence" value="ECO:0007669"/>
    <property type="project" value="TreeGrafter"/>
</dbReference>
<protein>
    <recommendedName>
        <fullName evidence="2">Metallo-beta-lactamase domain-containing protein</fullName>
    </recommendedName>
</protein>
<keyword evidence="1" id="KW-0732">Signal</keyword>
<dbReference type="Pfam" id="PF12706">
    <property type="entry name" value="Lactamase_B_2"/>
    <property type="match status" value="1"/>
</dbReference>
<dbReference type="PANTHER" id="PTHR15032:SF4">
    <property type="entry name" value="N-ACYL-PHOSPHATIDYLETHANOLAMINE-HYDROLYZING PHOSPHOLIPASE D"/>
    <property type="match status" value="1"/>
</dbReference>
<name>A0A212JFB7_9PROT</name>
<sequence length="356" mass="38425">MRARLAFPILAVGLFAAACAAGEAAPPAVDGAPVSADPYRPAPFDGSRFSNLSGERQRGFGALLRWLVTRQRAEWPETVADPPAPKPVERVEEGVRVTFVGHATVLIQVDGLNILTDPQWSDNAGPVSWLGPKRVRPPAIPFDDLPPIDAVLVSHNHYDHLDRPTLERLAARFDPPVYTGLRVGEIIPSARVTELDWWQSRPLGHGVRLTYVPAEHFSARGLLDRNRTLWGGFVLETSAGPIYFAGDTGAGGHFALIRARFGPPVLAMIPIGAYLPRWFMAPVHLDPAEALAASRTLEAGVGLGIHFGTFRLAEDDFGAPERDLAAALETARAAGAEGPGLDFRIPEHGRAIEINP</sequence>
<gene>
    <name evidence="3" type="ORF">KL86APRO_10976</name>
</gene>
<dbReference type="PANTHER" id="PTHR15032">
    <property type="entry name" value="N-ACYL-PHOSPHATIDYLETHANOLAMINE-HYDROLYZING PHOSPHOLIPASE D"/>
    <property type="match status" value="1"/>
</dbReference>
<evidence type="ECO:0000256" key="1">
    <source>
        <dbReference type="SAM" id="SignalP"/>
    </source>
</evidence>